<comment type="caution">
    <text evidence="1">The sequence shown here is derived from an EMBL/GenBank/DDBJ whole genome shotgun (WGS) entry which is preliminary data.</text>
</comment>
<accession>A0A8T0PBK0</accession>
<organism evidence="1 2">
    <name type="scientific">Panicum virgatum</name>
    <name type="common">Blackwell switchgrass</name>
    <dbReference type="NCBI Taxonomy" id="38727"/>
    <lineage>
        <taxon>Eukaryota</taxon>
        <taxon>Viridiplantae</taxon>
        <taxon>Streptophyta</taxon>
        <taxon>Embryophyta</taxon>
        <taxon>Tracheophyta</taxon>
        <taxon>Spermatophyta</taxon>
        <taxon>Magnoliopsida</taxon>
        <taxon>Liliopsida</taxon>
        <taxon>Poales</taxon>
        <taxon>Poaceae</taxon>
        <taxon>PACMAD clade</taxon>
        <taxon>Panicoideae</taxon>
        <taxon>Panicodae</taxon>
        <taxon>Paniceae</taxon>
        <taxon>Panicinae</taxon>
        <taxon>Panicum</taxon>
        <taxon>Panicum sect. Hiantes</taxon>
    </lineage>
</organism>
<proteinExistence type="predicted"/>
<evidence type="ECO:0000313" key="2">
    <source>
        <dbReference type="Proteomes" id="UP000823388"/>
    </source>
</evidence>
<gene>
    <name evidence="1" type="ORF">PVAP13_8NG285600</name>
</gene>
<reference evidence="1 2" key="1">
    <citation type="submission" date="2020-05" db="EMBL/GenBank/DDBJ databases">
        <title>WGS assembly of Panicum virgatum.</title>
        <authorList>
            <person name="Lovell J.T."/>
            <person name="Jenkins J."/>
            <person name="Shu S."/>
            <person name="Juenger T.E."/>
            <person name="Schmutz J."/>
        </authorList>
    </citation>
    <scope>NUCLEOTIDE SEQUENCE [LARGE SCALE GENOMIC DNA]</scope>
    <source>
        <strain evidence="2">cv. AP13</strain>
    </source>
</reference>
<name>A0A8T0PBK0_PANVG</name>
<dbReference type="Proteomes" id="UP000823388">
    <property type="component" value="Chromosome 8N"/>
</dbReference>
<evidence type="ECO:0000313" key="1">
    <source>
        <dbReference type="EMBL" id="KAG2558990.1"/>
    </source>
</evidence>
<dbReference type="AlphaFoldDB" id="A0A8T0PBK0"/>
<keyword evidence="2" id="KW-1185">Reference proteome</keyword>
<protein>
    <submittedName>
        <fullName evidence="1">Uncharacterized protein</fullName>
    </submittedName>
</protein>
<dbReference type="EMBL" id="CM029052">
    <property type="protein sequence ID" value="KAG2558990.1"/>
    <property type="molecule type" value="Genomic_DNA"/>
</dbReference>
<sequence>MSNAVILAWSHPPPSPQSATMMFRCLTPLPPQNRSINYCVKEESLRSPCALGRMFSPH</sequence>